<accession>A0A9W7AD08</accession>
<reference evidence="2" key="1">
    <citation type="journal article" date="2023" name="Commun. Biol.">
        <title>Genome analysis of Parmales, the sister group of diatoms, reveals the evolutionary specialization of diatoms from phago-mixotrophs to photoautotrophs.</title>
        <authorList>
            <person name="Ban H."/>
            <person name="Sato S."/>
            <person name="Yoshikawa S."/>
            <person name="Yamada K."/>
            <person name="Nakamura Y."/>
            <person name="Ichinomiya M."/>
            <person name="Sato N."/>
            <person name="Blanc-Mathieu R."/>
            <person name="Endo H."/>
            <person name="Kuwata A."/>
            <person name="Ogata H."/>
        </authorList>
    </citation>
    <scope>NUCLEOTIDE SEQUENCE [LARGE SCALE GENOMIC DNA]</scope>
    <source>
        <strain evidence="2">NIES 3701</strain>
    </source>
</reference>
<name>A0A9W7AD08_9STRA</name>
<dbReference type="OrthoDB" id="197445at2759"/>
<evidence type="ECO:0000313" key="2">
    <source>
        <dbReference type="Proteomes" id="UP001165085"/>
    </source>
</evidence>
<protein>
    <submittedName>
        <fullName evidence="1">Uncharacterized protein</fullName>
    </submittedName>
</protein>
<dbReference type="AlphaFoldDB" id="A0A9W7AD08"/>
<sequence>MQNNFSGKTIPAWLEPFHQKYTGTGDGKGLYSNWNKDELFLDKARKAIASIRNNKAQEEITELQRQLFVHAKSKDKTKTLETFENIKRIAKGEPERLGKAITQVLLFYRFRDNGHRYKNIDDIQEIPGGEQISLPSDGPEERVSFLLCQAAWKENEFQKAMNETVVVPLNNTTTVKGMCAALGISHEGFITDKFYNNVELHDKKYKMVGSNGKTLVKTRFGPPKSYERALAKEKEGIAKLGEKWQGLRDLNRVTFEFEDPLILTLVHRALITKFEVYGLKNKFDSDIYATYSQPPDIHMNLDLGEGWLVEVQLMFSSILDIKKELHTYYDVIRASEPRVIFAPLFEKAPSLVDFKDKEIAELKQLMESTSKLSL</sequence>
<organism evidence="1 2">
    <name type="scientific">Triparma strigata</name>
    <dbReference type="NCBI Taxonomy" id="1606541"/>
    <lineage>
        <taxon>Eukaryota</taxon>
        <taxon>Sar</taxon>
        <taxon>Stramenopiles</taxon>
        <taxon>Ochrophyta</taxon>
        <taxon>Bolidophyceae</taxon>
        <taxon>Parmales</taxon>
        <taxon>Triparmaceae</taxon>
        <taxon>Triparma</taxon>
    </lineage>
</organism>
<comment type="caution">
    <text evidence="1">The sequence shown here is derived from an EMBL/GenBank/DDBJ whole genome shotgun (WGS) entry which is preliminary data.</text>
</comment>
<gene>
    <name evidence="1" type="ORF">TrST_g10152</name>
</gene>
<dbReference type="Proteomes" id="UP001165085">
    <property type="component" value="Unassembled WGS sequence"/>
</dbReference>
<proteinExistence type="predicted"/>
<dbReference type="EMBL" id="BRXY01000101">
    <property type="protein sequence ID" value="GMH65515.1"/>
    <property type="molecule type" value="Genomic_DNA"/>
</dbReference>
<keyword evidence="2" id="KW-1185">Reference proteome</keyword>
<evidence type="ECO:0000313" key="1">
    <source>
        <dbReference type="EMBL" id="GMH65515.1"/>
    </source>
</evidence>